<dbReference type="InterPro" id="IPR036412">
    <property type="entry name" value="HAD-like_sf"/>
</dbReference>
<evidence type="ECO:0000313" key="1">
    <source>
        <dbReference type="EMBL" id="SVB16255.1"/>
    </source>
</evidence>
<accession>A0A382BR31</accession>
<proteinExistence type="predicted"/>
<dbReference type="EMBL" id="UINC01030974">
    <property type="protein sequence ID" value="SVB16255.1"/>
    <property type="molecule type" value="Genomic_DNA"/>
</dbReference>
<dbReference type="SUPFAM" id="SSF56784">
    <property type="entry name" value="HAD-like"/>
    <property type="match status" value="1"/>
</dbReference>
<evidence type="ECO:0008006" key="2">
    <source>
        <dbReference type="Google" id="ProtNLM"/>
    </source>
</evidence>
<sequence>MYQFPADASVFVDVDGTICSQKGRPNFADVHEDYEGVEPYPERIRKVNEAYDNGTHITYWTARGCHSGIDHTELTRKQLKEWGAKYHDLQVGNKPHFDMYICDKSYNADLWFGDKVKVNDK</sequence>
<reference evidence="1" key="1">
    <citation type="submission" date="2018-05" db="EMBL/GenBank/DDBJ databases">
        <authorList>
            <person name="Lanie J.A."/>
            <person name="Ng W.-L."/>
            <person name="Kazmierczak K.M."/>
            <person name="Andrzejewski T.M."/>
            <person name="Davidsen T.M."/>
            <person name="Wayne K.J."/>
            <person name="Tettelin H."/>
            <person name="Glass J.I."/>
            <person name="Rusch D."/>
            <person name="Podicherti R."/>
            <person name="Tsui H.-C.T."/>
            <person name="Winkler M.E."/>
        </authorList>
    </citation>
    <scope>NUCLEOTIDE SEQUENCE</scope>
</reference>
<organism evidence="1">
    <name type="scientific">marine metagenome</name>
    <dbReference type="NCBI Taxonomy" id="408172"/>
    <lineage>
        <taxon>unclassified sequences</taxon>
        <taxon>metagenomes</taxon>
        <taxon>ecological metagenomes</taxon>
    </lineage>
</organism>
<protein>
    <recommendedName>
        <fullName evidence="2">Phosphoheptose isomerase</fullName>
    </recommendedName>
</protein>
<dbReference type="InterPro" id="IPR023214">
    <property type="entry name" value="HAD_sf"/>
</dbReference>
<dbReference type="AlphaFoldDB" id="A0A382BR31"/>
<name>A0A382BR31_9ZZZZ</name>
<dbReference type="Gene3D" id="3.40.50.1000">
    <property type="entry name" value="HAD superfamily/HAD-like"/>
    <property type="match status" value="1"/>
</dbReference>
<gene>
    <name evidence="1" type="ORF">METZ01_LOCUS169109</name>
</gene>